<keyword evidence="1" id="KW-1185">Reference proteome</keyword>
<evidence type="ECO:0000313" key="2">
    <source>
        <dbReference type="WBParaSite" id="ALUE_0001057901-mRNA-1"/>
    </source>
</evidence>
<protein>
    <submittedName>
        <fullName evidence="2">Neur_chan_LBD domain-containing protein</fullName>
    </submittedName>
</protein>
<reference evidence="2" key="1">
    <citation type="submission" date="2017-02" db="UniProtKB">
        <authorList>
            <consortium name="WormBaseParasite"/>
        </authorList>
    </citation>
    <scope>IDENTIFICATION</scope>
</reference>
<dbReference type="AlphaFoldDB" id="A0A0M3I2A2"/>
<proteinExistence type="predicted"/>
<accession>A0A0M3I2A2</accession>
<dbReference type="Proteomes" id="UP000036681">
    <property type="component" value="Unplaced"/>
</dbReference>
<evidence type="ECO:0000313" key="1">
    <source>
        <dbReference type="Proteomes" id="UP000036681"/>
    </source>
</evidence>
<sequence length="107" mass="11959">MVSPNCQERETFRAKTLQHIALCLVSHSCVSSVEYYDVVSTRALWTVVLYGRQEGPTTLLMPPEGLRNFNFAGGTVSTSHPRVNEKSWGSDVPLHNVFANHRTTIVI</sequence>
<name>A0A0M3I2A2_ASCLU</name>
<organism evidence="1 2">
    <name type="scientific">Ascaris lumbricoides</name>
    <name type="common">Giant roundworm</name>
    <dbReference type="NCBI Taxonomy" id="6252"/>
    <lineage>
        <taxon>Eukaryota</taxon>
        <taxon>Metazoa</taxon>
        <taxon>Ecdysozoa</taxon>
        <taxon>Nematoda</taxon>
        <taxon>Chromadorea</taxon>
        <taxon>Rhabditida</taxon>
        <taxon>Spirurina</taxon>
        <taxon>Ascaridomorpha</taxon>
        <taxon>Ascaridoidea</taxon>
        <taxon>Ascarididae</taxon>
        <taxon>Ascaris</taxon>
    </lineage>
</organism>
<dbReference type="WBParaSite" id="ALUE_0001057901-mRNA-1">
    <property type="protein sequence ID" value="ALUE_0001057901-mRNA-1"/>
    <property type="gene ID" value="ALUE_0001057901"/>
</dbReference>